<accession>A0A1I1M7U1</accession>
<dbReference type="RefSeq" id="WP_091984472.1">
    <property type="nucleotide sequence ID" value="NZ_FOLO01000019.1"/>
</dbReference>
<sequence length="266" mass="29804">MANFDKHAEGTFCWPELSTSNWKEGKAFYTQLFGWGFDDQPIEKDAFYTMLQLEGLDIAAMYQMNKSQIECGVPSSWLNYIAVKSVDLMTLKARELGADVICGPMTVGDAGKMVLLCEPDGAMFALWQGEKHPGAKKLKEHRAMHWNELVTRNAAKSKAFYCGLFDWKTKVEIKSGMTYTLFFNVEQDSPVAGMLEMTKEWSEEVSAQWMIYFSVSDCDEYVAKTEELGGDVCVSATDIPGVGRFSVLMDPQGAVFSIIKSEMTKS</sequence>
<organism evidence="2 3">
    <name type="scientific">Pseudoalteromonas denitrificans DSM 6059</name>
    <dbReference type="NCBI Taxonomy" id="1123010"/>
    <lineage>
        <taxon>Bacteria</taxon>
        <taxon>Pseudomonadati</taxon>
        <taxon>Pseudomonadota</taxon>
        <taxon>Gammaproteobacteria</taxon>
        <taxon>Alteromonadales</taxon>
        <taxon>Pseudoalteromonadaceae</taxon>
        <taxon>Pseudoalteromonas</taxon>
    </lineage>
</organism>
<dbReference type="STRING" id="1123010.SAMN02745724_02602"/>
<evidence type="ECO:0000259" key="1">
    <source>
        <dbReference type="PROSITE" id="PS51819"/>
    </source>
</evidence>
<dbReference type="AlphaFoldDB" id="A0A1I1M7U1"/>
<dbReference type="InterPro" id="IPR037523">
    <property type="entry name" value="VOC_core"/>
</dbReference>
<dbReference type="PANTHER" id="PTHR33993:SF14">
    <property type="entry name" value="GB|AAF24581.1"/>
    <property type="match status" value="1"/>
</dbReference>
<dbReference type="Gene3D" id="3.10.180.10">
    <property type="entry name" value="2,3-Dihydroxybiphenyl 1,2-Dioxygenase, domain 1"/>
    <property type="match status" value="2"/>
</dbReference>
<dbReference type="SUPFAM" id="SSF54593">
    <property type="entry name" value="Glyoxalase/Bleomycin resistance protein/Dihydroxybiphenyl dioxygenase"/>
    <property type="match status" value="2"/>
</dbReference>
<reference evidence="2 3" key="1">
    <citation type="submission" date="2016-10" db="EMBL/GenBank/DDBJ databases">
        <authorList>
            <person name="de Groot N.N."/>
        </authorList>
    </citation>
    <scope>NUCLEOTIDE SEQUENCE [LARGE SCALE GENOMIC DNA]</scope>
    <source>
        <strain evidence="2 3">DSM 6059</strain>
    </source>
</reference>
<dbReference type="Pfam" id="PF00903">
    <property type="entry name" value="Glyoxalase"/>
    <property type="match status" value="1"/>
</dbReference>
<dbReference type="Proteomes" id="UP000198862">
    <property type="component" value="Unassembled WGS sequence"/>
</dbReference>
<evidence type="ECO:0000313" key="3">
    <source>
        <dbReference type="Proteomes" id="UP000198862"/>
    </source>
</evidence>
<proteinExistence type="predicted"/>
<protein>
    <recommendedName>
        <fullName evidence="1">VOC domain-containing protein</fullName>
    </recommendedName>
</protein>
<dbReference type="OrthoDB" id="9793039at2"/>
<gene>
    <name evidence="2" type="ORF">SAMN02745724_02602</name>
</gene>
<dbReference type="PANTHER" id="PTHR33993">
    <property type="entry name" value="GLYOXALASE-RELATED"/>
    <property type="match status" value="1"/>
</dbReference>
<feature type="domain" description="VOC" evidence="1">
    <location>
        <begin position="11"/>
        <end position="129"/>
    </location>
</feature>
<dbReference type="EMBL" id="FOLO01000019">
    <property type="protein sequence ID" value="SFC81461.1"/>
    <property type="molecule type" value="Genomic_DNA"/>
</dbReference>
<dbReference type="InterPro" id="IPR029068">
    <property type="entry name" value="Glyas_Bleomycin-R_OHBP_Dase"/>
</dbReference>
<dbReference type="InterPro" id="IPR052164">
    <property type="entry name" value="Anthracycline_SecMetBiosynth"/>
</dbReference>
<dbReference type="CDD" id="cd07247">
    <property type="entry name" value="SgaA_N_like"/>
    <property type="match status" value="2"/>
</dbReference>
<dbReference type="InterPro" id="IPR004360">
    <property type="entry name" value="Glyas_Fos-R_dOase_dom"/>
</dbReference>
<dbReference type="PROSITE" id="PS51819">
    <property type="entry name" value="VOC"/>
    <property type="match status" value="2"/>
</dbReference>
<feature type="domain" description="VOC" evidence="1">
    <location>
        <begin position="143"/>
        <end position="261"/>
    </location>
</feature>
<name>A0A1I1M7U1_9GAMM</name>
<evidence type="ECO:0000313" key="2">
    <source>
        <dbReference type="EMBL" id="SFC81461.1"/>
    </source>
</evidence>
<keyword evidence="3" id="KW-1185">Reference proteome</keyword>